<proteinExistence type="inferred from homology"/>
<dbReference type="SUPFAM" id="SSF52540">
    <property type="entry name" value="P-loop containing nucleoside triphosphate hydrolases"/>
    <property type="match status" value="1"/>
</dbReference>
<protein>
    <recommendedName>
        <fullName evidence="4">Bacterial type II secretion system protein E domain-containing protein</fullName>
    </recommendedName>
</protein>
<sequence>MFNQPPFSLKARIQKNQSYSNTNFYDYIRVMREDMTRNLERQDSAYLKLNSNALLGDPVSVSYFMNEIEKYQRTKLYSGELPEVYQNRTEAIYQEWKGYGPAYKWFSDRSYSNSSGLQIIGQQIFIKTKGSYKLFPHPMSSLERVEQLQRQILRNAPRIHVDAEHPSAELNMNDPLWPGRFIRVAVWVPPRVWEGFTTITMRRQIVEYLSLEDQEGTGAIPSEAISALKHLINTYRNTIVAGQVDSGKSTFANTIVGEQLESARQSTGVIMIEKHPESILPYIVKGHRIIPIIAQNEELMNVGIDSLRHDPNIIFMTEMRYHEWEFYNYSGEKGHDGLIGTYHTTDPEDIPYQGAFAVYTRQGGSLKGHLISTLKACQLVFVMEPMKGGAKKLTKVSEIYYDPVKESVYANDLMRWDKDQSSWAYNDQFMSADLLEKMDRKNSEATKGLLSELTRLASIRRIQNPIKESMKAKMALKE</sequence>
<evidence type="ECO:0000256" key="1">
    <source>
        <dbReference type="ARBA" id="ARBA00006611"/>
    </source>
</evidence>
<dbReference type="PANTHER" id="PTHR30486">
    <property type="entry name" value="TWITCHING MOTILITY PROTEIN PILT"/>
    <property type="match status" value="1"/>
</dbReference>
<evidence type="ECO:0000313" key="2">
    <source>
        <dbReference type="EMBL" id="MVP02129.1"/>
    </source>
</evidence>
<dbReference type="EMBL" id="RHLK01000018">
    <property type="protein sequence ID" value="MVP02129.1"/>
    <property type="molecule type" value="Genomic_DNA"/>
</dbReference>
<dbReference type="OrthoDB" id="1776707at2"/>
<dbReference type="Proteomes" id="UP000490800">
    <property type="component" value="Unassembled WGS sequence"/>
</dbReference>
<dbReference type="InterPro" id="IPR050921">
    <property type="entry name" value="T4SS_GSP_E_ATPase"/>
</dbReference>
<dbReference type="InterPro" id="IPR027417">
    <property type="entry name" value="P-loop_NTPase"/>
</dbReference>
<name>A0A7X3FLU0_9BACL</name>
<comment type="caution">
    <text evidence="2">The sequence shown here is derived from an EMBL/GenBank/DDBJ whole genome shotgun (WGS) entry which is preliminary data.</text>
</comment>
<accession>A0A7X3FLU0</accession>
<gene>
    <name evidence="2" type="ORF">EDM21_21855</name>
</gene>
<organism evidence="2 3">
    <name type="scientific">Paenibacillus lutrae</name>
    <dbReference type="NCBI Taxonomy" id="2078573"/>
    <lineage>
        <taxon>Bacteria</taxon>
        <taxon>Bacillati</taxon>
        <taxon>Bacillota</taxon>
        <taxon>Bacilli</taxon>
        <taxon>Bacillales</taxon>
        <taxon>Paenibacillaceae</taxon>
        <taxon>Paenibacillus</taxon>
    </lineage>
</organism>
<dbReference type="AlphaFoldDB" id="A0A7X3FLU0"/>
<comment type="similarity">
    <text evidence="1">Belongs to the GSP E family.</text>
</comment>
<dbReference type="PANTHER" id="PTHR30486:SF6">
    <property type="entry name" value="TYPE IV PILUS RETRACTATION ATPASE PILT"/>
    <property type="match status" value="1"/>
</dbReference>
<keyword evidence="3" id="KW-1185">Reference proteome</keyword>
<reference evidence="2 3" key="1">
    <citation type="journal article" date="2019" name="Microorganisms">
        <title>Paenibacillus lutrae sp. nov., A Chitinolytic Species Isolated from A River Otter in Castril Natural Park, Granada, Spain.</title>
        <authorList>
            <person name="Rodriguez M."/>
            <person name="Reina J.C."/>
            <person name="Bejar V."/>
            <person name="Llamas I."/>
        </authorList>
    </citation>
    <scope>NUCLEOTIDE SEQUENCE [LARGE SCALE GENOMIC DNA]</scope>
    <source>
        <strain evidence="2 3">N10</strain>
    </source>
</reference>
<evidence type="ECO:0008006" key="4">
    <source>
        <dbReference type="Google" id="ProtNLM"/>
    </source>
</evidence>
<dbReference type="Gene3D" id="3.40.50.300">
    <property type="entry name" value="P-loop containing nucleotide triphosphate hydrolases"/>
    <property type="match status" value="1"/>
</dbReference>
<dbReference type="GO" id="GO:0016887">
    <property type="term" value="F:ATP hydrolysis activity"/>
    <property type="evidence" value="ECO:0007669"/>
    <property type="project" value="InterPro"/>
</dbReference>
<evidence type="ECO:0000313" key="3">
    <source>
        <dbReference type="Proteomes" id="UP000490800"/>
    </source>
</evidence>
<dbReference type="RefSeq" id="WP_157338557.1">
    <property type="nucleotide sequence ID" value="NZ_RHLK01000018.1"/>
</dbReference>